<accession>A0A3N1P1B2</accession>
<keyword evidence="1" id="KW-0812">Transmembrane</keyword>
<comment type="caution">
    <text evidence="2">The sequence shown here is derived from an EMBL/GenBank/DDBJ whole genome shotgun (WGS) entry which is preliminary data.</text>
</comment>
<reference evidence="2 3" key="1">
    <citation type="submission" date="2018-11" db="EMBL/GenBank/DDBJ databases">
        <title>Genomic Encyclopedia of Type Strains, Phase IV (KMG-IV): sequencing the most valuable type-strain genomes for metagenomic binning, comparative biology and taxonomic classification.</title>
        <authorList>
            <person name="Goeker M."/>
        </authorList>
    </citation>
    <scope>NUCLEOTIDE SEQUENCE [LARGE SCALE GENOMIC DNA]</scope>
    <source>
        <strain evidence="2 3">DSM 16974</strain>
    </source>
</reference>
<dbReference type="OrthoDB" id="9811610at2"/>
<proteinExistence type="predicted"/>
<sequence>MQRTLLIIGILLILVALAWPWLKHLPLGRLPGDIVIERPGYTFFFPITTMILVSLVLSLIAMFFRR</sequence>
<name>A0A3N1P1B2_9GAMM</name>
<keyword evidence="3" id="KW-1185">Reference proteome</keyword>
<protein>
    <submittedName>
        <fullName evidence="2">DUF2905 family protein</fullName>
    </submittedName>
</protein>
<gene>
    <name evidence="2" type="ORF">EDC38_1668</name>
</gene>
<dbReference type="PANTHER" id="PTHR36443">
    <property type="entry name" value="BSR5223 PROTEIN"/>
    <property type="match status" value="1"/>
</dbReference>
<keyword evidence="1" id="KW-0472">Membrane</keyword>
<dbReference type="PANTHER" id="PTHR36443:SF1">
    <property type="entry name" value="BSR5223 PROTEIN"/>
    <property type="match status" value="1"/>
</dbReference>
<dbReference type="AlphaFoldDB" id="A0A3N1P1B2"/>
<feature type="transmembrane region" description="Helical" evidence="1">
    <location>
        <begin position="42"/>
        <end position="64"/>
    </location>
</feature>
<evidence type="ECO:0000313" key="3">
    <source>
        <dbReference type="Proteomes" id="UP000273643"/>
    </source>
</evidence>
<dbReference type="EMBL" id="RJUK01000001">
    <property type="protein sequence ID" value="ROQ21047.1"/>
    <property type="molecule type" value="Genomic_DNA"/>
</dbReference>
<dbReference type="InterPro" id="IPR021320">
    <property type="entry name" value="DUF2905"/>
</dbReference>
<dbReference type="RefSeq" id="WP_024461040.1">
    <property type="nucleotide sequence ID" value="NZ_JBHYFO010000042.1"/>
</dbReference>
<evidence type="ECO:0000313" key="2">
    <source>
        <dbReference type="EMBL" id="ROQ21047.1"/>
    </source>
</evidence>
<organism evidence="2 3">
    <name type="scientific">Marinimicrobium koreense</name>
    <dbReference type="NCBI Taxonomy" id="306545"/>
    <lineage>
        <taxon>Bacteria</taxon>
        <taxon>Pseudomonadati</taxon>
        <taxon>Pseudomonadota</taxon>
        <taxon>Gammaproteobacteria</taxon>
        <taxon>Cellvibrionales</taxon>
        <taxon>Cellvibrionaceae</taxon>
        <taxon>Marinimicrobium</taxon>
    </lineage>
</organism>
<evidence type="ECO:0000256" key="1">
    <source>
        <dbReference type="SAM" id="Phobius"/>
    </source>
</evidence>
<dbReference type="Pfam" id="PF11146">
    <property type="entry name" value="DUF2905"/>
    <property type="match status" value="1"/>
</dbReference>
<keyword evidence="1" id="KW-1133">Transmembrane helix</keyword>
<dbReference type="Proteomes" id="UP000273643">
    <property type="component" value="Unassembled WGS sequence"/>
</dbReference>